<proteinExistence type="predicted"/>
<dbReference type="Proteomes" id="UP000036681">
    <property type="component" value="Unplaced"/>
</dbReference>
<organism evidence="1 2">
    <name type="scientific">Ascaris lumbricoides</name>
    <name type="common">Giant roundworm</name>
    <dbReference type="NCBI Taxonomy" id="6252"/>
    <lineage>
        <taxon>Eukaryota</taxon>
        <taxon>Metazoa</taxon>
        <taxon>Ecdysozoa</taxon>
        <taxon>Nematoda</taxon>
        <taxon>Chromadorea</taxon>
        <taxon>Rhabditida</taxon>
        <taxon>Spirurina</taxon>
        <taxon>Ascaridomorpha</taxon>
        <taxon>Ascaridoidea</taxon>
        <taxon>Ascarididae</taxon>
        <taxon>Ascaris</taxon>
    </lineage>
</organism>
<evidence type="ECO:0000313" key="2">
    <source>
        <dbReference type="WBParaSite" id="ALUE_0000605101-mRNA-1"/>
    </source>
</evidence>
<reference evidence="2" key="1">
    <citation type="submission" date="2017-02" db="UniProtKB">
        <authorList>
            <consortium name="WormBaseParasite"/>
        </authorList>
    </citation>
    <scope>IDENTIFICATION</scope>
</reference>
<evidence type="ECO:0000313" key="1">
    <source>
        <dbReference type="Proteomes" id="UP000036681"/>
    </source>
</evidence>
<keyword evidence="1" id="KW-1185">Reference proteome</keyword>
<sequence>MASLVTTPTHEISFKTLENPTEPRGRTAITTWRRISESDASDVHHFEDARVNTLLANRLSTIVLFFPCNELRKTTLETISLYVLTKKGHIEARSLLVMPVCLRKFVLTKVDGKGKVYFKILVS</sequence>
<dbReference type="WBParaSite" id="ALUE_0000605101-mRNA-1">
    <property type="protein sequence ID" value="ALUE_0000605101-mRNA-1"/>
    <property type="gene ID" value="ALUE_0000605101"/>
</dbReference>
<protein>
    <submittedName>
        <fullName evidence="2">Uncharacterized protein</fullName>
    </submittedName>
</protein>
<accession>A0A0M3HTQ2</accession>
<name>A0A0M3HTQ2_ASCLU</name>
<dbReference type="AlphaFoldDB" id="A0A0M3HTQ2"/>